<name>A0A142BDC5_9GAMM</name>
<evidence type="ECO:0000313" key="19">
    <source>
        <dbReference type="Proteomes" id="UP000071065"/>
    </source>
</evidence>
<keyword evidence="7" id="KW-1133">Transmembrane helix</keyword>
<dbReference type="GO" id="GO:0051537">
    <property type="term" value="F:2 iron, 2 sulfur cluster binding"/>
    <property type="evidence" value="ECO:0007669"/>
    <property type="project" value="UniProtKB-KW"/>
</dbReference>
<dbReference type="EC" id="1.14.19.21" evidence="14"/>
<evidence type="ECO:0000256" key="9">
    <source>
        <dbReference type="ARBA" id="ARBA00023004"/>
    </source>
</evidence>
<evidence type="ECO:0000256" key="2">
    <source>
        <dbReference type="ARBA" id="ARBA00004370"/>
    </source>
</evidence>
<comment type="pathway">
    <text evidence="3">Hormone biosynthesis.</text>
</comment>
<evidence type="ECO:0000256" key="6">
    <source>
        <dbReference type="ARBA" id="ARBA00022723"/>
    </source>
</evidence>
<dbReference type="Pfam" id="PF00355">
    <property type="entry name" value="Rieske"/>
    <property type="match status" value="1"/>
</dbReference>
<evidence type="ECO:0000256" key="14">
    <source>
        <dbReference type="ARBA" id="ARBA00026095"/>
    </source>
</evidence>
<dbReference type="PANTHER" id="PTHR21266">
    <property type="entry name" value="IRON-SULFUR DOMAIN CONTAINING PROTEIN"/>
    <property type="match status" value="1"/>
</dbReference>
<keyword evidence="11" id="KW-0472">Membrane</keyword>
<dbReference type="GO" id="GO:0051213">
    <property type="term" value="F:dioxygenase activity"/>
    <property type="evidence" value="ECO:0007669"/>
    <property type="project" value="UniProtKB-KW"/>
</dbReference>
<keyword evidence="10" id="KW-0411">Iron-sulfur</keyword>
<comment type="similarity">
    <text evidence="13">Belongs to the cholesterol 7-desaturase family.</text>
</comment>
<keyword evidence="5" id="KW-0001">2Fe-2S</keyword>
<dbReference type="InterPro" id="IPR017941">
    <property type="entry name" value="Rieske_2Fe-2S"/>
</dbReference>
<sequence length="344" mass="39354">MSKSRYDKPIPYGWYAVEYSNKLEKGEVKPLSYFGRELVLFRTESGKASMLDAYCPHLGAHLGHGGIVKGESVSCPFHAWKFDGNGMCTDVPYAKRTPPKVKDKQCIRHYEVVERNEMIWAWYHPYDAAPLFEVEVIPEIGAEGWTDMDTYEWTIPTIIQETGENAADLAHFVTVHGRPTVPDGVVTLEGHRRCTMFDSEANKVQQDGSVEHGKGGFETAKLESYSIGPGQTYQRFSRLFDIVMMATITPIDDQNLQLRFNFTLPVGQSEAQNVYARGFRDEVVHQLEQDIPIWVHKKYLDRPILCDGDGPIGQYRRWFQQFYAEFQPEAKAEVRKEKELIATD</sequence>
<evidence type="ECO:0000256" key="8">
    <source>
        <dbReference type="ARBA" id="ARBA00023002"/>
    </source>
</evidence>
<protein>
    <recommendedName>
        <fullName evidence="14">cholesterol 7-desaturase</fullName>
        <ecNumber evidence="14">1.14.19.21</ecNumber>
    </recommendedName>
</protein>
<evidence type="ECO:0000256" key="5">
    <source>
        <dbReference type="ARBA" id="ARBA00022714"/>
    </source>
</evidence>
<dbReference type="InterPro" id="IPR050584">
    <property type="entry name" value="Cholesterol_7-desaturase"/>
</dbReference>
<feature type="domain" description="Rieske" evidence="17">
    <location>
        <begin position="14"/>
        <end position="121"/>
    </location>
</feature>
<dbReference type="AlphaFoldDB" id="A0A142BDC5"/>
<keyword evidence="6" id="KW-0479">Metal-binding</keyword>
<dbReference type="SUPFAM" id="SSF50022">
    <property type="entry name" value="ISP domain"/>
    <property type="match status" value="1"/>
</dbReference>
<dbReference type="PROSITE" id="PS51296">
    <property type="entry name" value="RIESKE"/>
    <property type="match status" value="1"/>
</dbReference>
<comment type="subcellular location">
    <subcellularLocation>
        <location evidence="2">Membrane</location>
    </subcellularLocation>
</comment>
<evidence type="ECO:0000256" key="4">
    <source>
        <dbReference type="ARBA" id="ARBA00022692"/>
    </source>
</evidence>
<dbReference type="Pfam" id="PF19298">
    <property type="entry name" value="KshA_C"/>
    <property type="match status" value="1"/>
</dbReference>
<dbReference type="STRING" id="570277.EZMO1_2690"/>
<accession>A0A142BDC5</accession>
<dbReference type="KEGG" id="emp:EZMO1_2690"/>
<evidence type="ECO:0000256" key="3">
    <source>
        <dbReference type="ARBA" id="ARBA00004972"/>
    </source>
</evidence>
<dbReference type="GO" id="GO:0170056">
    <property type="term" value="F:cholesterol 7-desaturase [NAD(P)H] activity"/>
    <property type="evidence" value="ECO:0007669"/>
    <property type="project" value="UniProtKB-EC"/>
</dbReference>
<organism evidence="18 19">
    <name type="scientific">Endozoicomonas montiporae CL-33</name>
    <dbReference type="NCBI Taxonomy" id="570277"/>
    <lineage>
        <taxon>Bacteria</taxon>
        <taxon>Pseudomonadati</taxon>
        <taxon>Pseudomonadota</taxon>
        <taxon>Gammaproteobacteria</taxon>
        <taxon>Oceanospirillales</taxon>
        <taxon>Endozoicomonadaceae</taxon>
        <taxon>Endozoicomonas</taxon>
    </lineage>
</organism>
<comment type="pathway">
    <text evidence="12">Steroid hormone biosynthesis; dafachronic acid biosynthesis.</text>
</comment>
<evidence type="ECO:0000256" key="7">
    <source>
        <dbReference type="ARBA" id="ARBA00022989"/>
    </source>
</evidence>
<dbReference type="RefSeq" id="WP_034872840.1">
    <property type="nucleotide sequence ID" value="NZ_CP013251.1"/>
</dbReference>
<evidence type="ECO:0000313" key="18">
    <source>
        <dbReference type="EMBL" id="AMO56751.1"/>
    </source>
</evidence>
<dbReference type="GO" id="GO:0046872">
    <property type="term" value="F:metal ion binding"/>
    <property type="evidence" value="ECO:0007669"/>
    <property type="project" value="UniProtKB-KW"/>
</dbReference>
<comment type="catalytic activity">
    <reaction evidence="15">
        <text>cholesterol + NADH + O2 + H(+) = 7-dehydrocholesterol + NAD(+) + 2 H2O</text>
        <dbReference type="Rhea" id="RHEA:51644"/>
        <dbReference type="ChEBI" id="CHEBI:15377"/>
        <dbReference type="ChEBI" id="CHEBI:15378"/>
        <dbReference type="ChEBI" id="CHEBI:15379"/>
        <dbReference type="ChEBI" id="CHEBI:16113"/>
        <dbReference type="ChEBI" id="CHEBI:17759"/>
        <dbReference type="ChEBI" id="CHEBI:57540"/>
        <dbReference type="ChEBI" id="CHEBI:57945"/>
        <dbReference type="EC" id="1.14.19.21"/>
    </reaction>
    <physiologicalReaction direction="left-to-right" evidence="15">
        <dbReference type="Rhea" id="RHEA:51645"/>
    </physiologicalReaction>
</comment>
<dbReference type="InterPro" id="IPR036922">
    <property type="entry name" value="Rieske_2Fe-2S_sf"/>
</dbReference>
<dbReference type="GO" id="GO:0016020">
    <property type="term" value="C:membrane"/>
    <property type="evidence" value="ECO:0007669"/>
    <property type="project" value="UniProtKB-SubCell"/>
</dbReference>
<dbReference type="PATRIC" id="fig|570277.3.peg.2895"/>
<dbReference type="InterPro" id="IPR045605">
    <property type="entry name" value="KshA-like_C"/>
</dbReference>
<dbReference type="Gene3D" id="2.102.10.10">
    <property type="entry name" value="Rieske [2Fe-2S] iron-sulphur domain"/>
    <property type="match status" value="1"/>
</dbReference>
<proteinExistence type="inferred from homology"/>
<evidence type="ECO:0000256" key="1">
    <source>
        <dbReference type="ARBA" id="ARBA00001962"/>
    </source>
</evidence>
<keyword evidence="4" id="KW-0812">Transmembrane</keyword>
<dbReference type="GO" id="GO:0008203">
    <property type="term" value="P:cholesterol metabolic process"/>
    <property type="evidence" value="ECO:0007669"/>
    <property type="project" value="InterPro"/>
</dbReference>
<reference evidence="18 19" key="1">
    <citation type="journal article" date="2016" name="Front. Microbiol.">
        <title>Genomic Insight into the Host-Endosymbiont Relationship of Endozoicomonas montiporae CL-33(T) with its Coral Host.</title>
        <authorList>
            <person name="Ding J.-Y."/>
            <person name="Shiu J.-H."/>
            <person name="Chen W.-M."/>
            <person name="Chiang Y.-R."/>
            <person name="Tang S.-L."/>
        </authorList>
    </citation>
    <scope>NUCLEOTIDE SEQUENCE [LARGE SCALE GENOMIC DNA]</scope>
    <source>
        <strain evidence="18 19">CL-33</strain>
    </source>
</reference>
<dbReference type="SUPFAM" id="SSF55961">
    <property type="entry name" value="Bet v1-like"/>
    <property type="match status" value="1"/>
</dbReference>
<evidence type="ECO:0000259" key="17">
    <source>
        <dbReference type="PROSITE" id="PS51296"/>
    </source>
</evidence>
<dbReference type="Gene3D" id="3.90.380.10">
    <property type="entry name" value="Naphthalene 1,2-dioxygenase Alpha Subunit, Chain A, domain 1"/>
    <property type="match status" value="1"/>
</dbReference>
<evidence type="ECO:0000256" key="12">
    <source>
        <dbReference type="ARBA" id="ARBA00025712"/>
    </source>
</evidence>
<evidence type="ECO:0000256" key="15">
    <source>
        <dbReference type="ARBA" id="ARBA00047853"/>
    </source>
</evidence>
<dbReference type="EMBL" id="CP013251">
    <property type="protein sequence ID" value="AMO56751.1"/>
    <property type="molecule type" value="Genomic_DNA"/>
</dbReference>
<dbReference type="GO" id="GO:0005737">
    <property type="term" value="C:cytoplasm"/>
    <property type="evidence" value="ECO:0007669"/>
    <property type="project" value="TreeGrafter"/>
</dbReference>
<evidence type="ECO:0000256" key="13">
    <source>
        <dbReference type="ARBA" id="ARBA00025729"/>
    </source>
</evidence>
<dbReference type="Proteomes" id="UP000071065">
    <property type="component" value="Chromosome"/>
</dbReference>
<comment type="catalytic activity">
    <reaction evidence="16">
        <text>cholesterol + NADPH + O2 + H(+) = 7-dehydrocholesterol + NADP(+) + 2 H2O</text>
        <dbReference type="Rhea" id="RHEA:45024"/>
        <dbReference type="ChEBI" id="CHEBI:15377"/>
        <dbReference type="ChEBI" id="CHEBI:15378"/>
        <dbReference type="ChEBI" id="CHEBI:15379"/>
        <dbReference type="ChEBI" id="CHEBI:16113"/>
        <dbReference type="ChEBI" id="CHEBI:17759"/>
        <dbReference type="ChEBI" id="CHEBI:57783"/>
        <dbReference type="ChEBI" id="CHEBI:58349"/>
        <dbReference type="EC" id="1.14.19.21"/>
    </reaction>
    <physiologicalReaction direction="left-to-right" evidence="16">
        <dbReference type="Rhea" id="RHEA:45025"/>
    </physiologicalReaction>
</comment>
<gene>
    <name evidence="18" type="ORF">EZMO1_2690</name>
</gene>
<evidence type="ECO:0000256" key="16">
    <source>
        <dbReference type="ARBA" id="ARBA00049548"/>
    </source>
</evidence>
<dbReference type="OrthoDB" id="9769355at2"/>
<evidence type="ECO:0000256" key="11">
    <source>
        <dbReference type="ARBA" id="ARBA00023136"/>
    </source>
</evidence>
<keyword evidence="9" id="KW-0408">Iron</keyword>
<comment type="cofactor">
    <cofactor evidence="1">
        <name>Fe cation</name>
        <dbReference type="ChEBI" id="CHEBI:24875"/>
    </cofactor>
</comment>
<keyword evidence="8" id="KW-0560">Oxidoreductase</keyword>
<keyword evidence="18" id="KW-0223">Dioxygenase</keyword>
<evidence type="ECO:0000256" key="10">
    <source>
        <dbReference type="ARBA" id="ARBA00023014"/>
    </source>
</evidence>
<dbReference type="PANTHER" id="PTHR21266:SF32">
    <property type="entry name" value="CHOLESTEROL 7-DESATURASE NVD"/>
    <property type="match status" value="1"/>
</dbReference>